<reference evidence="2 3" key="1">
    <citation type="submission" date="2015-04" db="EMBL/GenBank/DDBJ databases">
        <title>The draft genome sequence of Roseovarius sp.R12b.</title>
        <authorList>
            <person name="Li G."/>
            <person name="Lai Q."/>
            <person name="Shao Z."/>
            <person name="Yan P."/>
        </authorList>
    </citation>
    <scope>NUCLEOTIDE SEQUENCE [LARGE SCALE GENOMIC DNA]</scope>
    <source>
        <strain evidence="2 3">R12B</strain>
    </source>
</reference>
<keyword evidence="1" id="KW-0472">Membrane</keyword>
<evidence type="ECO:0000313" key="2">
    <source>
        <dbReference type="EMBL" id="KRS13104.1"/>
    </source>
</evidence>
<gene>
    <name evidence="2" type="ORF">XM53_08090</name>
</gene>
<organism evidence="2 3">
    <name type="scientific">Roseovarius atlanticus</name>
    <dbReference type="NCBI Taxonomy" id="1641875"/>
    <lineage>
        <taxon>Bacteria</taxon>
        <taxon>Pseudomonadati</taxon>
        <taxon>Pseudomonadota</taxon>
        <taxon>Alphaproteobacteria</taxon>
        <taxon>Rhodobacterales</taxon>
        <taxon>Roseobacteraceae</taxon>
        <taxon>Roseovarius</taxon>
    </lineage>
</organism>
<proteinExistence type="predicted"/>
<evidence type="ECO:0000313" key="3">
    <source>
        <dbReference type="Proteomes" id="UP000051295"/>
    </source>
</evidence>
<dbReference type="PATRIC" id="fig|1641875.4.peg.4018"/>
<feature type="transmembrane region" description="Helical" evidence="1">
    <location>
        <begin position="89"/>
        <end position="111"/>
    </location>
</feature>
<dbReference type="EMBL" id="LAXJ01000007">
    <property type="protein sequence ID" value="KRS13104.1"/>
    <property type="molecule type" value="Genomic_DNA"/>
</dbReference>
<sequence>MAFFFALIGAPLAVAAGGFWALGIPVFAVVLGGPFYLAIGVPVLLWDLGRRPPEPLRIAGLALVSYGVPAGLFLLYLRVTGGESAAEGFVILAGFGLIFAPLWGGVFGIFYRNFRREFYARPI</sequence>
<dbReference type="Proteomes" id="UP000051295">
    <property type="component" value="Unassembled WGS sequence"/>
</dbReference>
<keyword evidence="1" id="KW-1133">Transmembrane helix</keyword>
<comment type="caution">
    <text evidence="2">The sequence shown here is derived from an EMBL/GenBank/DDBJ whole genome shotgun (WGS) entry which is preliminary data.</text>
</comment>
<dbReference type="OrthoDB" id="7861921at2"/>
<evidence type="ECO:0000256" key="1">
    <source>
        <dbReference type="SAM" id="Phobius"/>
    </source>
</evidence>
<feature type="transmembrane region" description="Helical" evidence="1">
    <location>
        <begin position="25"/>
        <end position="46"/>
    </location>
</feature>
<accession>A0A0T5NWE4</accession>
<dbReference type="AlphaFoldDB" id="A0A0T5NWE4"/>
<name>A0A0T5NWE4_9RHOB</name>
<protein>
    <submittedName>
        <fullName evidence="2">Uncharacterized protein</fullName>
    </submittedName>
</protein>
<keyword evidence="1" id="KW-0812">Transmembrane</keyword>
<feature type="transmembrane region" description="Helical" evidence="1">
    <location>
        <begin position="58"/>
        <end position="77"/>
    </location>
</feature>
<keyword evidence="3" id="KW-1185">Reference proteome</keyword>
<dbReference type="STRING" id="1641875.XM53_08090"/>